<feature type="transmembrane region" description="Helical" evidence="10">
    <location>
        <begin position="230"/>
        <end position="252"/>
    </location>
</feature>
<dbReference type="NCBIfam" id="TIGR00797">
    <property type="entry name" value="matE"/>
    <property type="match status" value="1"/>
</dbReference>
<keyword evidence="7" id="KW-0406">Ion transport</keyword>
<keyword evidence="4" id="KW-1003">Cell membrane</keyword>
<evidence type="ECO:0000313" key="12">
    <source>
        <dbReference type="Proteomes" id="UP000248916"/>
    </source>
</evidence>
<proteinExistence type="predicted"/>
<dbReference type="Pfam" id="PF01554">
    <property type="entry name" value="MatE"/>
    <property type="match status" value="2"/>
</dbReference>
<evidence type="ECO:0000256" key="1">
    <source>
        <dbReference type="ARBA" id="ARBA00004429"/>
    </source>
</evidence>
<feature type="transmembrane region" description="Helical" evidence="10">
    <location>
        <begin position="128"/>
        <end position="145"/>
    </location>
</feature>
<organism evidence="11 12">
    <name type="scientific">Palleronia aestuarii</name>
    <dbReference type="NCBI Taxonomy" id="568105"/>
    <lineage>
        <taxon>Bacteria</taxon>
        <taxon>Pseudomonadati</taxon>
        <taxon>Pseudomonadota</taxon>
        <taxon>Alphaproteobacteria</taxon>
        <taxon>Rhodobacterales</taxon>
        <taxon>Roseobacteraceae</taxon>
        <taxon>Palleronia</taxon>
    </lineage>
</organism>
<dbReference type="PANTHER" id="PTHR43298">
    <property type="entry name" value="MULTIDRUG RESISTANCE PROTEIN NORM-RELATED"/>
    <property type="match status" value="1"/>
</dbReference>
<keyword evidence="8 10" id="KW-0472">Membrane</keyword>
<name>A0A2W7QBD1_9RHOB</name>
<evidence type="ECO:0000313" key="11">
    <source>
        <dbReference type="EMBL" id="PZX19059.1"/>
    </source>
</evidence>
<dbReference type="GO" id="GO:0015297">
    <property type="term" value="F:antiporter activity"/>
    <property type="evidence" value="ECO:0007669"/>
    <property type="project" value="UniProtKB-KW"/>
</dbReference>
<comment type="subcellular location">
    <subcellularLocation>
        <location evidence="1">Cell inner membrane</location>
        <topology evidence="1">Multi-pass membrane protein</topology>
    </subcellularLocation>
</comment>
<evidence type="ECO:0000256" key="2">
    <source>
        <dbReference type="ARBA" id="ARBA00022448"/>
    </source>
</evidence>
<protein>
    <recommendedName>
        <fullName evidence="9">Multidrug-efflux transporter</fullName>
    </recommendedName>
</protein>
<evidence type="ECO:0000256" key="4">
    <source>
        <dbReference type="ARBA" id="ARBA00022475"/>
    </source>
</evidence>
<dbReference type="InterPro" id="IPR002528">
    <property type="entry name" value="MATE_fam"/>
</dbReference>
<evidence type="ECO:0000256" key="6">
    <source>
        <dbReference type="ARBA" id="ARBA00022989"/>
    </source>
</evidence>
<reference evidence="11 12" key="1">
    <citation type="submission" date="2018-06" db="EMBL/GenBank/DDBJ databases">
        <title>Genomic Encyclopedia of Archaeal and Bacterial Type Strains, Phase II (KMG-II): from individual species to whole genera.</title>
        <authorList>
            <person name="Goeker M."/>
        </authorList>
    </citation>
    <scope>NUCLEOTIDE SEQUENCE [LARGE SCALE GENOMIC DNA]</scope>
    <source>
        <strain evidence="11 12">DSM 22009</strain>
    </source>
</reference>
<keyword evidence="12" id="KW-1185">Reference proteome</keyword>
<feature type="transmembrane region" description="Helical" evidence="10">
    <location>
        <begin position="89"/>
        <end position="108"/>
    </location>
</feature>
<keyword evidence="3" id="KW-0050">Antiport</keyword>
<evidence type="ECO:0000256" key="10">
    <source>
        <dbReference type="SAM" id="Phobius"/>
    </source>
</evidence>
<comment type="caution">
    <text evidence="11">The sequence shown here is derived from an EMBL/GenBank/DDBJ whole genome shotgun (WGS) entry which is preliminary data.</text>
</comment>
<gene>
    <name evidence="11" type="ORF">LX81_00757</name>
</gene>
<dbReference type="Proteomes" id="UP000248916">
    <property type="component" value="Unassembled WGS sequence"/>
</dbReference>
<dbReference type="InterPro" id="IPR050222">
    <property type="entry name" value="MATE_MdtK"/>
</dbReference>
<dbReference type="PIRSF" id="PIRSF006603">
    <property type="entry name" value="DinF"/>
    <property type="match status" value="1"/>
</dbReference>
<evidence type="ECO:0000256" key="7">
    <source>
        <dbReference type="ARBA" id="ARBA00023065"/>
    </source>
</evidence>
<dbReference type="GO" id="GO:0006811">
    <property type="term" value="P:monoatomic ion transport"/>
    <property type="evidence" value="ECO:0007669"/>
    <property type="project" value="UniProtKB-KW"/>
</dbReference>
<dbReference type="PANTHER" id="PTHR43298:SF2">
    <property type="entry name" value="FMN_FAD EXPORTER YEEO-RELATED"/>
    <property type="match status" value="1"/>
</dbReference>
<dbReference type="RefSeq" id="WP_111535932.1">
    <property type="nucleotide sequence ID" value="NZ_QKZL01000002.1"/>
</dbReference>
<dbReference type="EMBL" id="QKZL01000002">
    <property type="protein sequence ID" value="PZX19059.1"/>
    <property type="molecule type" value="Genomic_DNA"/>
</dbReference>
<feature type="transmembrane region" description="Helical" evidence="10">
    <location>
        <begin position="312"/>
        <end position="332"/>
    </location>
</feature>
<feature type="transmembrane region" description="Helical" evidence="10">
    <location>
        <begin position="272"/>
        <end position="291"/>
    </location>
</feature>
<feature type="transmembrane region" description="Helical" evidence="10">
    <location>
        <begin position="416"/>
        <end position="434"/>
    </location>
</feature>
<keyword evidence="2" id="KW-0813">Transport</keyword>
<accession>A0A2W7QBD1</accession>
<sequence>MDSATHLKRILTLGVPLVGSHLAQFSIQLTDTVMLGWYDVEVLAGQVLGQTLFFLIFIVGSGFAWAVMPLIAEAEAAGDHTQLRRAMRMALWLTGGFAVLCLPAFLGARQIFDAIGQEAALSELAGRYLWIQGWSIFPALGVMVLKSTLAALERTQVVFWVTLATVVVNAVCNYSLIFGHWGAPEMGVEGAAWASLASTLAGLVGLVVYIRATLPGEALFARLWRVDAGALLRVFRLGWPIGLTSLAEAGLFSASTVMMGWIGAVPLAAHGIALQIISVMFMIHIGLSNVATIRAGAALGRRDGVELRRGGAIVLAVSGAVAIVTVALLLVAPQRLMGLFLDPADPARDAVLAIGVGLLAAAALFQFVDAAQVMALGLLRGVQDTRVPMVFAALSYWVVGVPLAWVFAFRMGFGGIGLWLGMAVGLGLAAVLMMTRFWKRGAYAVENGSGS</sequence>
<dbReference type="GO" id="GO:0005886">
    <property type="term" value="C:plasma membrane"/>
    <property type="evidence" value="ECO:0007669"/>
    <property type="project" value="UniProtKB-SubCell"/>
</dbReference>
<keyword evidence="5 10" id="KW-0812">Transmembrane</keyword>
<feature type="transmembrane region" description="Helical" evidence="10">
    <location>
        <begin position="157"/>
        <end position="178"/>
    </location>
</feature>
<dbReference type="OrthoDB" id="9780160at2"/>
<dbReference type="CDD" id="cd13131">
    <property type="entry name" value="MATE_NorM_like"/>
    <property type="match status" value="1"/>
</dbReference>
<evidence type="ECO:0000256" key="3">
    <source>
        <dbReference type="ARBA" id="ARBA00022449"/>
    </source>
</evidence>
<feature type="transmembrane region" description="Helical" evidence="10">
    <location>
        <begin position="47"/>
        <end position="68"/>
    </location>
</feature>
<dbReference type="AlphaFoldDB" id="A0A2W7QBD1"/>
<dbReference type="GO" id="GO:0042910">
    <property type="term" value="F:xenobiotic transmembrane transporter activity"/>
    <property type="evidence" value="ECO:0007669"/>
    <property type="project" value="InterPro"/>
</dbReference>
<evidence type="ECO:0000256" key="8">
    <source>
        <dbReference type="ARBA" id="ARBA00023136"/>
    </source>
</evidence>
<dbReference type="InterPro" id="IPR048279">
    <property type="entry name" value="MdtK-like"/>
</dbReference>
<feature type="transmembrane region" description="Helical" evidence="10">
    <location>
        <begin position="352"/>
        <end position="378"/>
    </location>
</feature>
<feature type="transmembrane region" description="Helical" evidence="10">
    <location>
        <begin position="390"/>
        <end position="410"/>
    </location>
</feature>
<evidence type="ECO:0000256" key="9">
    <source>
        <dbReference type="ARBA" id="ARBA00031636"/>
    </source>
</evidence>
<feature type="transmembrane region" description="Helical" evidence="10">
    <location>
        <begin position="190"/>
        <end position="210"/>
    </location>
</feature>
<keyword evidence="6 10" id="KW-1133">Transmembrane helix</keyword>
<evidence type="ECO:0000256" key="5">
    <source>
        <dbReference type="ARBA" id="ARBA00022692"/>
    </source>
</evidence>